<comment type="similarity">
    <text evidence="2">Belongs to the chromate ion transporter (CHR) (TC 2.A.51) family.</text>
</comment>
<evidence type="ECO:0000256" key="4">
    <source>
        <dbReference type="ARBA" id="ARBA00022692"/>
    </source>
</evidence>
<evidence type="ECO:0000256" key="1">
    <source>
        <dbReference type="ARBA" id="ARBA00004651"/>
    </source>
</evidence>
<dbReference type="EMBL" id="HG810020">
    <property type="protein sequence ID" value="CDN38802.1"/>
    <property type="molecule type" value="Genomic_DNA"/>
</dbReference>
<reference evidence="8" key="1">
    <citation type="submission" date="2014-01" db="EMBL/GenBank/DDBJ databases">
        <title>Draft genome sequence of highly nematicidal Bacillus thuringiensis DB27.</title>
        <authorList>
            <person name="Iatsenko I."/>
            <person name="Pickard D."/>
            <person name="Corton C."/>
            <person name="Dougan G."/>
            <person name="Sommer R.J."/>
        </authorList>
    </citation>
    <scope>NUCLEOTIDE SEQUENCE [LARGE SCALE GENOMIC DNA]</scope>
    <source>
        <strain evidence="8">DB27</strain>
    </source>
</reference>
<organism evidence="8">
    <name type="scientific">Bacillus thuringiensis DB27</name>
    <dbReference type="NCBI Taxonomy" id="1431339"/>
    <lineage>
        <taxon>Bacteria</taxon>
        <taxon>Bacillati</taxon>
        <taxon>Bacillota</taxon>
        <taxon>Bacilli</taxon>
        <taxon>Bacillales</taxon>
        <taxon>Bacillaceae</taxon>
        <taxon>Bacillus</taxon>
        <taxon>Bacillus cereus group</taxon>
    </lineage>
</organism>
<dbReference type="AlphaFoldDB" id="W8YJA9"/>
<keyword evidence="5 7" id="KW-1133">Transmembrane helix</keyword>
<name>W8YJA9_BACTU</name>
<feature type="transmembrane region" description="Helical" evidence="7">
    <location>
        <begin position="21"/>
        <end position="43"/>
    </location>
</feature>
<sequence>MLPLLEGEFVQNGMMTKEQFLAGYGLTQAVPGPLFTFASYIGAVLNGTLGATIATIAIFLPAFLLVIGVLPFWNSVRKISFIQGALLGVNAAVVGILIAAFYDPIWTSTVMNASDFVFASLLFCLLAFWKTPPWVIVILGAFGGYILSIL</sequence>
<evidence type="ECO:0000256" key="6">
    <source>
        <dbReference type="ARBA" id="ARBA00023136"/>
    </source>
</evidence>
<dbReference type="InterPro" id="IPR014047">
    <property type="entry name" value="Chr_Tranpt_l_chain"/>
</dbReference>
<feature type="transmembrane region" description="Helical" evidence="7">
    <location>
        <begin position="85"/>
        <end position="105"/>
    </location>
</feature>
<dbReference type="PANTHER" id="PTHR33567">
    <property type="entry name" value="CHROMATE ION TRANSPORTER (EUROFUNG)"/>
    <property type="match status" value="1"/>
</dbReference>
<reference evidence="8" key="2">
    <citation type="submission" date="2014-01" db="EMBL/GenBank/DDBJ databases">
        <authorList>
            <person name="Aslett M."/>
        </authorList>
    </citation>
    <scope>NUCLEOTIDE SEQUENCE [LARGE SCALE GENOMIC DNA]</scope>
    <source>
        <strain evidence="8">DB27</strain>
    </source>
</reference>
<keyword evidence="6 7" id="KW-0472">Membrane</keyword>
<evidence type="ECO:0000256" key="5">
    <source>
        <dbReference type="ARBA" id="ARBA00022989"/>
    </source>
</evidence>
<feature type="transmembrane region" description="Helical" evidence="7">
    <location>
        <begin position="117"/>
        <end position="147"/>
    </location>
</feature>
<evidence type="ECO:0008006" key="9">
    <source>
        <dbReference type="Google" id="ProtNLM"/>
    </source>
</evidence>
<gene>
    <name evidence="8" type="ORF">BTDB27_005144</name>
</gene>
<dbReference type="GO" id="GO:0005886">
    <property type="term" value="C:plasma membrane"/>
    <property type="evidence" value="ECO:0007669"/>
    <property type="project" value="UniProtKB-SubCell"/>
</dbReference>
<accession>W8YJA9</accession>
<dbReference type="Proteomes" id="UP000030682">
    <property type="component" value="Unassembled WGS sequence"/>
</dbReference>
<dbReference type="InterPro" id="IPR003370">
    <property type="entry name" value="Chromate_transpt"/>
</dbReference>
<dbReference type="GO" id="GO:0015109">
    <property type="term" value="F:chromate transmembrane transporter activity"/>
    <property type="evidence" value="ECO:0007669"/>
    <property type="project" value="InterPro"/>
</dbReference>
<evidence type="ECO:0000256" key="2">
    <source>
        <dbReference type="ARBA" id="ARBA00005262"/>
    </source>
</evidence>
<proteinExistence type="inferred from homology"/>
<dbReference type="Pfam" id="PF02417">
    <property type="entry name" value="Chromate_transp"/>
    <property type="match status" value="1"/>
</dbReference>
<evidence type="ECO:0000313" key="8">
    <source>
        <dbReference type="EMBL" id="CDN38802.1"/>
    </source>
</evidence>
<keyword evidence="4 7" id="KW-0812">Transmembrane</keyword>
<protein>
    <recommendedName>
        <fullName evidence="9">Chromate transporter</fullName>
    </recommendedName>
</protein>
<evidence type="ECO:0000256" key="3">
    <source>
        <dbReference type="ARBA" id="ARBA00022475"/>
    </source>
</evidence>
<feature type="transmembrane region" description="Helical" evidence="7">
    <location>
        <begin position="49"/>
        <end position="73"/>
    </location>
</feature>
<keyword evidence="3" id="KW-1003">Cell membrane</keyword>
<evidence type="ECO:0000256" key="7">
    <source>
        <dbReference type="SAM" id="Phobius"/>
    </source>
</evidence>
<comment type="subcellular location">
    <subcellularLocation>
        <location evidence="1">Cell membrane</location>
        <topology evidence="1">Multi-pass membrane protein</topology>
    </subcellularLocation>
</comment>
<dbReference type="PANTHER" id="PTHR33567:SF3">
    <property type="entry name" value="CHROMATE ION TRANSPORTER (EUROFUNG)"/>
    <property type="match status" value="1"/>
</dbReference>
<dbReference type="HOGENOM" id="CLU_018106_2_0_9"/>
<dbReference type="NCBIfam" id="TIGR00937">
    <property type="entry name" value="2A51"/>
    <property type="match status" value="1"/>
</dbReference>